<keyword evidence="10" id="KW-1185">Reference proteome</keyword>
<evidence type="ECO:0000313" key="9">
    <source>
        <dbReference type="Proteomes" id="UP000501443"/>
    </source>
</evidence>
<keyword evidence="3" id="KW-1133">Transmembrane helix</keyword>
<sequence length="486" mass="54115">MQVNRHFSLKFVFLMPLVIALIVLALTIKNYYDSVNRDINDEYERINAALSRAAKVISALDYSFSNYSKSNYILLVEHNRQIKGDLCQMWPIDAALLSDGRHQEIPAVDINYMLVGDVSLCDPSSADYQRVSGQVSLAPVLSFLHDIDSYLLGIHYIDKEGYIMSSPDTYAKSITLELLQTIKARPFWHQTAYNRDLVTLTGPAPIATTSDLVMSMTMPVFNKGVHQGMLSVDIAYDELLDSQGTLAGNLSIIDSARISPPQNALRLETIDIDGVVGEHSLYYLLDLPKEIGNFFSFERYSLIVTLFIYVFSVIVLFFINTRVEHGYFKELAAKDPMTGLLNRRGLEDFLQGSSNASYAVLSVLDIDDFKAINDTYGHDVGDRVITYMAETISLSIRDSDAAARIGGEEFIVYLSGNNIEALKSSISRVHQAICSQSQQAVKGGFTVSGGVEVIQRDVQSSFDKLFKAADEKLYQAKTSGKNKLVF</sequence>
<proteinExistence type="predicted"/>
<reference evidence="5" key="3">
    <citation type="submission" date="2022-11" db="EMBL/GenBank/DDBJ databases">
        <title>Role of the vibriolysin VemA secreted by the emergent pathogen Vibrio europaeus in the colonization of Manila clam mucus.</title>
        <authorList>
            <person name="Martinez C."/>
            <person name="Rodriguez S."/>
            <person name="Vences A."/>
            <person name="Barja J.L."/>
            <person name="Toranzo A.E."/>
            <person name="Dubert J."/>
        </authorList>
    </citation>
    <scope>NUCLEOTIDE SEQUENCE</scope>
    <source>
        <strain evidence="5">3454</strain>
    </source>
</reference>
<reference evidence="6 8" key="1">
    <citation type="submission" date="2016-03" db="EMBL/GenBank/DDBJ databases">
        <title>Draft genome sequence of the Vibrio tubiashii subs. europaeus.</title>
        <authorList>
            <person name="Spinard E."/>
            <person name="Dubert J."/>
            <person name="Nelson D.R."/>
            <person name="Barja J.L."/>
        </authorList>
    </citation>
    <scope>NUCLEOTIDE SEQUENCE [LARGE SCALE GENOMIC DNA]</scope>
    <source>
        <strain evidence="8">PP-638</strain>
        <strain evidence="6">PP2-638</strain>
    </source>
</reference>
<dbReference type="PANTHER" id="PTHR45138:SF9">
    <property type="entry name" value="DIGUANYLATE CYCLASE DGCM-RELATED"/>
    <property type="match status" value="1"/>
</dbReference>
<dbReference type="GO" id="GO:1902201">
    <property type="term" value="P:negative regulation of bacterial-type flagellum-dependent cell motility"/>
    <property type="evidence" value="ECO:0007669"/>
    <property type="project" value="TreeGrafter"/>
</dbReference>
<dbReference type="InterPro" id="IPR043128">
    <property type="entry name" value="Rev_trsase/Diguanyl_cyclase"/>
</dbReference>
<dbReference type="NCBIfam" id="TIGR00254">
    <property type="entry name" value="GGDEF"/>
    <property type="match status" value="1"/>
</dbReference>
<dbReference type="PANTHER" id="PTHR45138">
    <property type="entry name" value="REGULATORY COMPONENTS OF SENSORY TRANSDUCTION SYSTEM"/>
    <property type="match status" value="1"/>
</dbReference>
<dbReference type="EMBL" id="LUAX01000001">
    <property type="protein sequence ID" value="OAN00945.1"/>
    <property type="molecule type" value="Genomic_DNA"/>
</dbReference>
<reference evidence="7 9" key="2">
    <citation type="submission" date="2020-05" db="EMBL/GenBank/DDBJ databases">
        <title>First description outside Europe of the emergent pathogen for shellfish aquaculture Vibrio europaeus.</title>
        <authorList>
            <person name="Dubert J."/>
            <person name="Rojas R."/>
        </authorList>
    </citation>
    <scope>NUCLEOTIDE SEQUENCE [LARGE SCALE GENOMIC DNA]</scope>
    <source>
        <strain evidence="7 9">NPI-1</strain>
    </source>
</reference>
<evidence type="ECO:0000313" key="6">
    <source>
        <dbReference type="EMBL" id="OAN00945.1"/>
    </source>
</evidence>
<organism evidence="6 8">
    <name type="scientific">Vibrio europaeus</name>
    <dbReference type="NCBI Taxonomy" id="300876"/>
    <lineage>
        <taxon>Bacteria</taxon>
        <taxon>Pseudomonadati</taxon>
        <taxon>Pseudomonadota</taxon>
        <taxon>Gammaproteobacteria</taxon>
        <taxon>Vibrionales</taxon>
        <taxon>Vibrionaceae</taxon>
        <taxon>Vibrio</taxon>
        <taxon>Vibrio oreintalis group</taxon>
    </lineage>
</organism>
<keyword evidence="3" id="KW-0472">Membrane</keyword>
<dbReference type="InterPro" id="IPR029787">
    <property type="entry name" value="Nucleotide_cyclase"/>
</dbReference>
<keyword evidence="5" id="KW-0808">Transferase</keyword>
<accession>A0A178JFL2</accession>
<evidence type="ECO:0000313" key="5">
    <source>
        <dbReference type="EMBL" id="MDC5741334.1"/>
    </source>
</evidence>
<dbReference type="GO" id="GO:0052621">
    <property type="term" value="F:diguanylate cyclase activity"/>
    <property type="evidence" value="ECO:0007669"/>
    <property type="project" value="UniProtKB-EC"/>
</dbReference>
<dbReference type="GO" id="GO:0043709">
    <property type="term" value="P:cell adhesion involved in single-species biofilm formation"/>
    <property type="evidence" value="ECO:0007669"/>
    <property type="project" value="TreeGrafter"/>
</dbReference>
<evidence type="ECO:0000256" key="2">
    <source>
        <dbReference type="ARBA" id="ARBA00034247"/>
    </source>
</evidence>
<dbReference type="OrthoDB" id="9812260at2"/>
<feature type="domain" description="GGDEF" evidence="4">
    <location>
        <begin position="357"/>
        <end position="486"/>
    </location>
</feature>
<dbReference type="RefSeq" id="WP_069666822.1">
    <property type="nucleotide sequence ID" value="NZ_CP053541.1"/>
</dbReference>
<keyword evidence="3" id="KW-0812">Transmembrane</keyword>
<keyword evidence="5" id="KW-0548">Nucleotidyltransferase</keyword>
<dbReference type="SUPFAM" id="SSF55073">
    <property type="entry name" value="Nucleotide cyclase"/>
    <property type="match status" value="1"/>
</dbReference>
<dbReference type="AlphaFoldDB" id="A0A178JFL2"/>
<dbReference type="Proteomes" id="UP000094761">
    <property type="component" value="Unassembled WGS sequence"/>
</dbReference>
<dbReference type="SMART" id="SM00267">
    <property type="entry name" value="GGDEF"/>
    <property type="match status" value="1"/>
</dbReference>
<evidence type="ECO:0000256" key="1">
    <source>
        <dbReference type="ARBA" id="ARBA00012528"/>
    </source>
</evidence>
<dbReference type="CDD" id="cd01949">
    <property type="entry name" value="GGDEF"/>
    <property type="match status" value="1"/>
</dbReference>
<dbReference type="Proteomes" id="UP001150001">
    <property type="component" value="Unassembled WGS sequence"/>
</dbReference>
<dbReference type="Gene3D" id="3.30.70.270">
    <property type="match status" value="1"/>
</dbReference>
<dbReference type="EMBL" id="CP053541">
    <property type="protein sequence ID" value="QJY36772.1"/>
    <property type="molecule type" value="Genomic_DNA"/>
</dbReference>
<dbReference type="EC" id="2.7.7.65" evidence="1"/>
<evidence type="ECO:0000313" key="7">
    <source>
        <dbReference type="EMBL" id="QJY36772.1"/>
    </source>
</evidence>
<evidence type="ECO:0000256" key="3">
    <source>
        <dbReference type="SAM" id="Phobius"/>
    </source>
</evidence>
<dbReference type="Proteomes" id="UP000501443">
    <property type="component" value="Chromosome 1"/>
</dbReference>
<dbReference type="EMBL" id="JAPFIT010000018">
    <property type="protein sequence ID" value="MDC5741334.1"/>
    <property type="molecule type" value="Genomic_DNA"/>
</dbReference>
<feature type="transmembrane region" description="Helical" evidence="3">
    <location>
        <begin position="12"/>
        <end position="32"/>
    </location>
</feature>
<dbReference type="InterPro" id="IPR000160">
    <property type="entry name" value="GGDEF_dom"/>
</dbReference>
<comment type="catalytic activity">
    <reaction evidence="2">
        <text>2 GTP = 3',3'-c-di-GMP + 2 diphosphate</text>
        <dbReference type="Rhea" id="RHEA:24898"/>
        <dbReference type="ChEBI" id="CHEBI:33019"/>
        <dbReference type="ChEBI" id="CHEBI:37565"/>
        <dbReference type="ChEBI" id="CHEBI:58805"/>
        <dbReference type="EC" id="2.7.7.65"/>
    </reaction>
</comment>
<name>A0A178JFL2_9VIBR</name>
<evidence type="ECO:0000313" key="8">
    <source>
        <dbReference type="Proteomes" id="UP000094761"/>
    </source>
</evidence>
<dbReference type="InterPro" id="IPR050469">
    <property type="entry name" value="Diguanylate_Cyclase"/>
</dbReference>
<protein>
    <recommendedName>
        <fullName evidence="1">diguanylate cyclase</fullName>
        <ecNumber evidence="1">2.7.7.65</ecNumber>
    </recommendedName>
</protein>
<dbReference type="Pfam" id="PF00990">
    <property type="entry name" value="GGDEF"/>
    <property type="match status" value="1"/>
</dbReference>
<dbReference type="GeneID" id="78075508"/>
<dbReference type="PROSITE" id="PS50887">
    <property type="entry name" value="GGDEF"/>
    <property type="match status" value="1"/>
</dbReference>
<gene>
    <name evidence="6" type="ORF">AZ468_07395</name>
    <name evidence="7" type="ORF">HOO69_09100</name>
    <name evidence="5" type="ORF">OPW20_14785</name>
</gene>
<evidence type="ECO:0000313" key="10">
    <source>
        <dbReference type="Proteomes" id="UP001150001"/>
    </source>
</evidence>
<feature type="transmembrane region" description="Helical" evidence="3">
    <location>
        <begin position="300"/>
        <end position="319"/>
    </location>
</feature>
<evidence type="ECO:0000259" key="4">
    <source>
        <dbReference type="PROSITE" id="PS50887"/>
    </source>
</evidence>
<dbReference type="GO" id="GO:0005886">
    <property type="term" value="C:plasma membrane"/>
    <property type="evidence" value="ECO:0007669"/>
    <property type="project" value="TreeGrafter"/>
</dbReference>